<dbReference type="Gene3D" id="1.20.1250.20">
    <property type="entry name" value="MFS general substrate transporter like domains"/>
    <property type="match status" value="2"/>
</dbReference>
<evidence type="ECO:0000256" key="8">
    <source>
        <dbReference type="SAM" id="Phobius"/>
    </source>
</evidence>
<feature type="transmembrane region" description="Helical" evidence="8">
    <location>
        <begin position="428"/>
        <end position="446"/>
    </location>
</feature>
<feature type="transmembrane region" description="Helical" evidence="8">
    <location>
        <begin position="292"/>
        <end position="312"/>
    </location>
</feature>
<organism evidence="10 11">
    <name type="scientific">Talaromyces pinophilus</name>
    <name type="common">Penicillium pinophilum</name>
    <dbReference type="NCBI Taxonomy" id="128442"/>
    <lineage>
        <taxon>Eukaryota</taxon>
        <taxon>Fungi</taxon>
        <taxon>Dikarya</taxon>
        <taxon>Ascomycota</taxon>
        <taxon>Pezizomycotina</taxon>
        <taxon>Eurotiomycetes</taxon>
        <taxon>Eurotiomycetidae</taxon>
        <taxon>Eurotiales</taxon>
        <taxon>Trichocomaceae</taxon>
        <taxon>Talaromyces</taxon>
        <taxon>Talaromyces sect. Talaromyces</taxon>
    </lineage>
</organism>
<keyword evidence="6 8" id="KW-0472">Membrane</keyword>
<feature type="transmembrane region" description="Helical" evidence="8">
    <location>
        <begin position="458"/>
        <end position="480"/>
    </location>
</feature>
<evidence type="ECO:0000313" key="10">
    <source>
        <dbReference type="EMBL" id="GAM38626.1"/>
    </source>
</evidence>
<evidence type="ECO:0000256" key="3">
    <source>
        <dbReference type="ARBA" id="ARBA00022448"/>
    </source>
</evidence>
<evidence type="ECO:0000256" key="4">
    <source>
        <dbReference type="ARBA" id="ARBA00022692"/>
    </source>
</evidence>
<feature type="region of interest" description="Disordered" evidence="7">
    <location>
        <begin position="1"/>
        <end position="57"/>
    </location>
</feature>
<comment type="subcellular location">
    <subcellularLocation>
        <location evidence="1">Membrane</location>
        <topology evidence="1">Multi-pass membrane protein</topology>
    </subcellularLocation>
</comment>
<keyword evidence="11" id="KW-1185">Reference proteome</keyword>
<feature type="transmembrane region" description="Helical" evidence="8">
    <location>
        <begin position="399"/>
        <end position="416"/>
    </location>
</feature>
<feature type="domain" description="Major facilitator superfamily (MFS) profile" evidence="9">
    <location>
        <begin position="67"/>
        <end position="561"/>
    </location>
</feature>
<protein>
    <recommendedName>
        <fullName evidence="9">Major facilitator superfamily (MFS) profile domain-containing protein</fullName>
    </recommendedName>
</protein>
<dbReference type="GO" id="GO:0022857">
    <property type="term" value="F:transmembrane transporter activity"/>
    <property type="evidence" value="ECO:0007669"/>
    <property type="project" value="InterPro"/>
</dbReference>
<feature type="compositionally biased region" description="Basic and acidic residues" evidence="7">
    <location>
        <begin position="20"/>
        <end position="33"/>
    </location>
</feature>
<sequence>MSETENEKEIPNHNLPPDTTENHQDITTPKETDPSLQYASGIDVENQNSSPDEKPRGNMSTARWSLVVAAILSSNFLFALDNTVVADVQPVIIKDLGNVDKLTWLSVSFLLGATATNLVWGKIYSQFNSKWFYIGTVALFEIGSAICGAAPSMNVMILGRALCGVSGSGIYVGIMTLLAQTTTLQERPIYIGGTGFTWGLGIVLGPIIGGAFSDSPATWRWAFYINLCVGAVFAPVYLFMIPSIDPRLGVPIKERLRTIDYIGIIITFGAFTSGILAISWGGLTYPWDSGTIIGLFVCSGVLFVILGLQQVFAIGTTKADRLIPIEFFSDRMVMILFAVTAASGAAAFIPIYMVPIFFQFARGDAALDAGVRLLPFIIVMIVFIFSNGALMSRFGWYQPWYIIGGILAVIGGALMYTVDETTSVSRIYGYTVLIGVGVGMFIQASFSVAQAFVSPEKIASAIGFITCAQFAGITIALAIANTVYLNQSETGIEKILPNLTQAEIEIAMEGSGNTFMATLPVADQQAVLAVIDKAIAKTYILEITAGALVVVLGLLMKRRKIFVAAPVAGGM</sequence>
<dbReference type="GO" id="GO:0005886">
    <property type="term" value="C:plasma membrane"/>
    <property type="evidence" value="ECO:0007669"/>
    <property type="project" value="TreeGrafter"/>
</dbReference>
<evidence type="ECO:0000259" key="9">
    <source>
        <dbReference type="PROSITE" id="PS50850"/>
    </source>
</evidence>
<gene>
    <name evidence="10" type="ORF">TCE0_033r09501</name>
</gene>
<dbReference type="InterPro" id="IPR036259">
    <property type="entry name" value="MFS_trans_sf"/>
</dbReference>
<proteinExistence type="inferred from homology"/>
<dbReference type="InterPro" id="IPR020846">
    <property type="entry name" value="MFS_dom"/>
</dbReference>
<evidence type="ECO:0000256" key="1">
    <source>
        <dbReference type="ARBA" id="ARBA00004141"/>
    </source>
</evidence>
<name>A0A6V8HC15_TALPI</name>
<feature type="transmembrane region" description="Helical" evidence="8">
    <location>
        <begin position="102"/>
        <end position="120"/>
    </location>
</feature>
<feature type="transmembrane region" description="Helical" evidence="8">
    <location>
        <begin position="221"/>
        <end position="240"/>
    </location>
</feature>
<feature type="transmembrane region" description="Helical" evidence="8">
    <location>
        <begin position="190"/>
        <end position="209"/>
    </location>
</feature>
<comment type="caution">
    <text evidence="10">The sequence shown here is derived from an EMBL/GenBank/DDBJ whole genome shotgun (WGS) entry which is preliminary data.</text>
</comment>
<feature type="transmembrane region" description="Helical" evidence="8">
    <location>
        <begin position="333"/>
        <end position="353"/>
    </location>
</feature>
<evidence type="ECO:0000256" key="2">
    <source>
        <dbReference type="ARBA" id="ARBA00007520"/>
    </source>
</evidence>
<dbReference type="FunFam" id="1.20.1250.20:FF:000429">
    <property type="entry name" value="MFS drug efflux transporter, putative"/>
    <property type="match status" value="1"/>
</dbReference>
<feature type="transmembrane region" description="Helical" evidence="8">
    <location>
        <begin position="157"/>
        <end position="178"/>
    </location>
</feature>
<dbReference type="AlphaFoldDB" id="A0A6V8HC15"/>
<evidence type="ECO:0000256" key="7">
    <source>
        <dbReference type="SAM" id="MobiDB-lite"/>
    </source>
</evidence>
<comment type="similarity">
    <text evidence="2">Belongs to the major facilitator superfamily. TCR/Tet family.</text>
</comment>
<keyword evidence="3" id="KW-0813">Transport</keyword>
<keyword evidence="4 8" id="KW-0812">Transmembrane</keyword>
<feature type="transmembrane region" description="Helical" evidence="8">
    <location>
        <begin position="538"/>
        <end position="556"/>
    </location>
</feature>
<feature type="transmembrane region" description="Helical" evidence="8">
    <location>
        <begin position="132"/>
        <end position="151"/>
    </location>
</feature>
<feature type="transmembrane region" description="Helical" evidence="8">
    <location>
        <begin position="261"/>
        <end position="280"/>
    </location>
</feature>
<dbReference type="InterPro" id="IPR011701">
    <property type="entry name" value="MFS"/>
</dbReference>
<dbReference type="Proteomes" id="UP000053095">
    <property type="component" value="Unassembled WGS sequence"/>
</dbReference>
<evidence type="ECO:0000313" key="11">
    <source>
        <dbReference type="Proteomes" id="UP000053095"/>
    </source>
</evidence>
<dbReference type="SUPFAM" id="SSF103473">
    <property type="entry name" value="MFS general substrate transporter"/>
    <property type="match status" value="1"/>
</dbReference>
<evidence type="ECO:0000256" key="6">
    <source>
        <dbReference type="ARBA" id="ARBA00023136"/>
    </source>
</evidence>
<feature type="compositionally biased region" description="Basic and acidic residues" evidence="7">
    <location>
        <begin position="1"/>
        <end position="11"/>
    </location>
</feature>
<dbReference type="PANTHER" id="PTHR23501">
    <property type="entry name" value="MAJOR FACILITATOR SUPERFAMILY"/>
    <property type="match status" value="1"/>
</dbReference>
<dbReference type="PROSITE" id="PS50850">
    <property type="entry name" value="MFS"/>
    <property type="match status" value="1"/>
</dbReference>
<feature type="transmembrane region" description="Helical" evidence="8">
    <location>
        <begin position="64"/>
        <end position="82"/>
    </location>
</feature>
<reference evidence="11" key="1">
    <citation type="journal article" date="2015" name="Genome Announc.">
        <title>Draft genome sequence of Talaromyces cellulolyticus strain Y-94, a source of lignocellulosic biomass-degrading enzymes.</title>
        <authorList>
            <person name="Fujii T."/>
            <person name="Koike H."/>
            <person name="Sawayama S."/>
            <person name="Yano S."/>
            <person name="Inoue H."/>
        </authorList>
    </citation>
    <scope>NUCLEOTIDE SEQUENCE [LARGE SCALE GENOMIC DNA]</scope>
    <source>
        <strain evidence="11">Y-94</strain>
    </source>
</reference>
<evidence type="ECO:0000256" key="5">
    <source>
        <dbReference type="ARBA" id="ARBA00022989"/>
    </source>
</evidence>
<accession>A0A6V8HC15</accession>
<dbReference type="Pfam" id="PF07690">
    <property type="entry name" value="MFS_1"/>
    <property type="match status" value="1"/>
</dbReference>
<dbReference type="CDD" id="cd17502">
    <property type="entry name" value="MFS_Azr1_MDR_like"/>
    <property type="match status" value="1"/>
</dbReference>
<feature type="transmembrane region" description="Helical" evidence="8">
    <location>
        <begin position="373"/>
        <end position="392"/>
    </location>
</feature>
<dbReference type="PANTHER" id="PTHR23501:SF12">
    <property type="entry name" value="MAJOR FACILITATOR SUPERFAMILY (MFS) PROFILE DOMAIN-CONTAINING PROTEIN-RELATED"/>
    <property type="match status" value="1"/>
</dbReference>
<keyword evidence="5 8" id="KW-1133">Transmembrane helix</keyword>
<dbReference type="EMBL" id="DF933829">
    <property type="protein sequence ID" value="GAM38626.1"/>
    <property type="molecule type" value="Genomic_DNA"/>
</dbReference>